<sequence length="1469" mass="166434">MGWEVIRYKKNEKGDYTDEVDTSYRDRYGVPELYTFGNDVVSPIYLKAIWNPNQRVDVKVTHHFLDKDCKEDGDPLVEYLENKRTGYYTATTGDQQGQKWILAPHEELEKSQDDEIKKLYGDYNKIHGFNNTYFQNQRIEPEKIKDPNSGEMIANPEYKGNEFHFFYRPFRQREYTVNYLDERGKAEVEAFFADLDLISTDGLSGDALLEANKENKAKFEAKRSELEKIVEKYRVVDPETVTNGNRDYDARNYRPIPGWKLVSDPQQQLFFDLNEGTNEFLGINGTGGDQLFFYYKDVRVIEVPKDDPVPDGYVRVTYKIDEEFKGGAFTDNTGKSVTELHYDVIEGLKSDLLPVPQELKEGEEKASGKYYVTPDEGKKFTKWDEKPLLNANTIINENHTFTAYFEWSGLTARGLVTTESFKDTNGTWINNFAPTIEQLKKQLVWKEKDLVKDLPAGTTIRFLDEKGNELTKDDQVYNLVNEKKAADKDELVRTVNIKVKATFKDGKEPQELTIPITVYKNVYEALTTGEKPLFLSDAEKGELKDITGEYVKVTVNPTGKPGEKDSKIYYVNPKAWVEIPEIKLTDEEKANLGFTNWTADKDAQNENGIYDFDKRHKFTEETVISPGFSKDVVPQEGEDKPKVPDNFVKVIVKTTDKATSDLTQTFWVNPTKEVTIPVANPTGKSNQEVDIPKLGKKKVNYVFNQWQKVKAGEVEDSLTEVKPAEKIDLSKNKYTDKVTVIEASYFERFAATPIVKPIKTEELHTPEGKEITDKDLIGRITPPENKEIESITVVESPDPSKPGKQEAKVTIKYKDGSTQGTNDKPVVIPVEVHKNIIPEAPGGQKPKDALDNYVKVIFKAGEGGSVSGNLVYYVSPEVELDMTESAGKVTKTPSVGYTAKGGTWSPEIKSEKITEEKTYEFNFVKLKDIVEKTDDPNQVIPEGYIKVTFKTDGNGKVDDKDQKIYYVNPKAEITLKVLGDGEKANDKQIAVPTPKPNANYTFKEWQENIDENTPVTSERVHVAIFQSGQVILTYKSGEGATGDAPEDVTVNYGTTVQLAGKGSLVKTNSEFAGWKLDGEDKIYQPGDSVKLEKARTVTAQWKPVEHTVTFDTKGGSDVPEQKIQHGGKLKKDKVTDPKKDGFVFMGWKEKDKENEDAFFNLDSQITADKTLVAQWQEPVQKIDEDAKVEEQFIKVTFKEGDHGKLKLADIEQDKPVSYKVAKDYDLNKAVQAGLVVPDIVSAKYYKAQEENAGWDKALDLTLVDGEKEKIFTAQYVPEADVIPIDPEVTPDDKLQEDKPEGMVLVTFKVDDKEAYMNGITKYYVERNKEVKIPSPVVFNKIKNYEFKGWMFNHEVTMEIKGSFDKDTVISDKILEKPEIHVKVPTAGMDLIKIEQLTEGARGKLEVISAGQSNVYDDAKIEVRVRQGRRMVKKEVHGFSLDKPLNKGDKINFWAINENGESDMYQYIVR</sequence>
<accession>A0A6V6XZ94</accession>
<protein>
    <submittedName>
        <fullName evidence="3">Repeat protein</fullName>
    </submittedName>
</protein>
<evidence type="ECO:0000313" key="4">
    <source>
        <dbReference type="Proteomes" id="UP000586454"/>
    </source>
</evidence>
<dbReference type="InterPro" id="IPR042229">
    <property type="entry name" value="Listeria/Bacterioides_rpt_sf"/>
</dbReference>
<feature type="region of interest" description="Disordered" evidence="2">
    <location>
        <begin position="1111"/>
        <end position="1133"/>
    </location>
</feature>
<keyword evidence="4" id="KW-1185">Reference proteome</keyword>
<dbReference type="EMBL" id="CAIJCS010000008">
    <property type="protein sequence ID" value="CAC9922804.1"/>
    <property type="molecule type" value="Genomic_DNA"/>
</dbReference>
<dbReference type="Pfam" id="PF09479">
    <property type="entry name" value="Flg_new"/>
    <property type="match status" value="2"/>
</dbReference>
<comment type="subcellular location">
    <subcellularLocation>
        <location evidence="1">Cell envelope</location>
    </subcellularLocation>
</comment>
<dbReference type="GO" id="GO:0030313">
    <property type="term" value="C:cell envelope"/>
    <property type="evidence" value="ECO:0007669"/>
    <property type="project" value="UniProtKB-SubCell"/>
</dbReference>
<proteinExistence type="predicted"/>
<evidence type="ECO:0000313" key="3">
    <source>
        <dbReference type="EMBL" id="CAC9922804.1"/>
    </source>
</evidence>
<reference evidence="3 4" key="1">
    <citation type="submission" date="2020-06" db="EMBL/GenBank/DDBJ databases">
        <authorList>
            <person name="Criscuolo A."/>
        </authorList>
    </citation>
    <scope>NUCLEOTIDE SEQUENCE [LARGE SCALE GENOMIC DNA]</scope>
    <source>
        <strain evidence="3">1804121828</strain>
    </source>
</reference>
<comment type="caution">
    <text evidence="3">The sequence shown here is derived from an EMBL/GenBank/DDBJ whole genome shotgun (WGS) entry which is preliminary data.</text>
</comment>
<dbReference type="Gene3D" id="2.60.40.4270">
    <property type="entry name" value="Listeria-Bacteroides repeat domain"/>
    <property type="match status" value="1"/>
</dbReference>
<dbReference type="Proteomes" id="UP000586454">
    <property type="component" value="Unassembled WGS sequence"/>
</dbReference>
<gene>
    <name evidence="3" type="ORF">PEPNEM18_00120</name>
</gene>
<name>A0A6V6XZ94_9FIRM</name>
<evidence type="ECO:0000256" key="1">
    <source>
        <dbReference type="ARBA" id="ARBA00004196"/>
    </source>
</evidence>
<dbReference type="InterPro" id="IPR013378">
    <property type="entry name" value="InlB-like_B-rpt"/>
</dbReference>
<organism evidence="3 4">
    <name type="scientific">Aedoeadaptatus nemausensis</name>
    <dbReference type="NCBI Taxonomy" id="2582829"/>
    <lineage>
        <taxon>Bacteria</taxon>
        <taxon>Bacillati</taxon>
        <taxon>Bacillota</taxon>
        <taxon>Tissierellia</taxon>
        <taxon>Tissierellales</taxon>
        <taxon>Peptoniphilaceae</taxon>
        <taxon>Aedoeadaptatus</taxon>
    </lineage>
</organism>
<evidence type="ECO:0000256" key="2">
    <source>
        <dbReference type="SAM" id="MobiDB-lite"/>
    </source>
</evidence>